<dbReference type="InterPro" id="IPR003439">
    <property type="entry name" value="ABC_transporter-like_ATP-bd"/>
</dbReference>
<comment type="caution">
    <text evidence="4">The sequence shown here is derived from an EMBL/GenBank/DDBJ whole genome shotgun (WGS) entry which is preliminary data.</text>
</comment>
<gene>
    <name evidence="4" type="ORF">GCM10009827_107360</name>
</gene>
<keyword evidence="2 4" id="KW-0067">ATP-binding</keyword>
<accession>A0ABP4NUN7</accession>
<name>A0ABP4NUN7_9ACTN</name>
<dbReference type="Pfam" id="PF00005">
    <property type="entry name" value="ABC_tran"/>
    <property type="match status" value="1"/>
</dbReference>
<organism evidence="4 5">
    <name type="scientific">Dactylosporangium maewongense</name>
    <dbReference type="NCBI Taxonomy" id="634393"/>
    <lineage>
        <taxon>Bacteria</taxon>
        <taxon>Bacillati</taxon>
        <taxon>Actinomycetota</taxon>
        <taxon>Actinomycetes</taxon>
        <taxon>Micromonosporales</taxon>
        <taxon>Micromonosporaceae</taxon>
        <taxon>Dactylosporangium</taxon>
    </lineage>
</organism>
<dbReference type="RefSeq" id="WP_344513614.1">
    <property type="nucleotide sequence ID" value="NZ_BAAAQD010000039.1"/>
</dbReference>
<dbReference type="Proteomes" id="UP001501470">
    <property type="component" value="Unassembled WGS sequence"/>
</dbReference>
<dbReference type="SMART" id="SM00382">
    <property type="entry name" value="AAA"/>
    <property type="match status" value="1"/>
</dbReference>
<reference evidence="5" key="1">
    <citation type="journal article" date="2019" name="Int. J. Syst. Evol. Microbiol.">
        <title>The Global Catalogue of Microorganisms (GCM) 10K type strain sequencing project: providing services to taxonomists for standard genome sequencing and annotation.</title>
        <authorList>
            <consortium name="The Broad Institute Genomics Platform"/>
            <consortium name="The Broad Institute Genome Sequencing Center for Infectious Disease"/>
            <person name="Wu L."/>
            <person name="Ma J."/>
        </authorList>
    </citation>
    <scope>NUCLEOTIDE SEQUENCE [LARGE SCALE GENOMIC DNA]</scope>
    <source>
        <strain evidence="5">JCM 15933</strain>
    </source>
</reference>
<dbReference type="EMBL" id="BAAAQD010000039">
    <property type="protein sequence ID" value="GAA1568198.1"/>
    <property type="molecule type" value="Genomic_DNA"/>
</dbReference>
<dbReference type="PANTHER" id="PTHR24220:SF685">
    <property type="entry name" value="ABC TRANSPORTER RELATED"/>
    <property type="match status" value="1"/>
</dbReference>
<dbReference type="PROSITE" id="PS50893">
    <property type="entry name" value="ABC_TRANSPORTER_2"/>
    <property type="match status" value="1"/>
</dbReference>
<dbReference type="InterPro" id="IPR003593">
    <property type="entry name" value="AAA+_ATPase"/>
</dbReference>
<evidence type="ECO:0000256" key="2">
    <source>
        <dbReference type="ARBA" id="ARBA00022840"/>
    </source>
</evidence>
<dbReference type="PANTHER" id="PTHR24220">
    <property type="entry name" value="IMPORT ATP-BINDING PROTEIN"/>
    <property type="match status" value="1"/>
</dbReference>
<dbReference type="Gene3D" id="3.40.50.300">
    <property type="entry name" value="P-loop containing nucleotide triphosphate hydrolases"/>
    <property type="match status" value="1"/>
</dbReference>
<evidence type="ECO:0000313" key="4">
    <source>
        <dbReference type="EMBL" id="GAA1568198.1"/>
    </source>
</evidence>
<protein>
    <submittedName>
        <fullName evidence="4">ATP-binding cassette domain-containing protein</fullName>
    </submittedName>
</protein>
<keyword evidence="5" id="KW-1185">Reference proteome</keyword>
<sequence>MTGDGTVLFVGTGLGRTFGEVTAVDDVSCLVVAGDRIAVTGPSGSGKSTLLHLVAGIDRPTSGTATWPRLPGGPLQHPGSVGIVFQQPNLLPDLTALENVQLPLLLAGHTAEAAAEAAAEALRTLELGHLADRLPHELSGGQAHRVAVARAVAGRPELVVADEPTAALDGPTAAHLAAALLATVERVGAALLIATHDETVAARMRTSWSMTHGTLTRITPIGADTC</sequence>
<evidence type="ECO:0000313" key="5">
    <source>
        <dbReference type="Proteomes" id="UP001501470"/>
    </source>
</evidence>
<feature type="domain" description="ABC transporter" evidence="3">
    <location>
        <begin position="9"/>
        <end position="225"/>
    </location>
</feature>
<dbReference type="InterPro" id="IPR015854">
    <property type="entry name" value="ABC_transpr_LolD-like"/>
</dbReference>
<dbReference type="InterPro" id="IPR027417">
    <property type="entry name" value="P-loop_NTPase"/>
</dbReference>
<keyword evidence="1" id="KW-0547">Nucleotide-binding</keyword>
<evidence type="ECO:0000256" key="1">
    <source>
        <dbReference type="ARBA" id="ARBA00022741"/>
    </source>
</evidence>
<proteinExistence type="predicted"/>
<dbReference type="GO" id="GO:0005524">
    <property type="term" value="F:ATP binding"/>
    <property type="evidence" value="ECO:0007669"/>
    <property type="project" value="UniProtKB-KW"/>
</dbReference>
<dbReference type="SUPFAM" id="SSF52540">
    <property type="entry name" value="P-loop containing nucleoside triphosphate hydrolases"/>
    <property type="match status" value="1"/>
</dbReference>
<evidence type="ECO:0000259" key="3">
    <source>
        <dbReference type="PROSITE" id="PS50893"/>
    </source>
</evidence>